<protein>
    <submittedName>
        <fullName evidence="16">Cytochrome P450 2J2-like</fullName>
    </submittedName>
</protein>
<gene>
    <name evidence="16" type="ORF">NXF25_012145</name>
</gene>
<evidence type="ECO:0000256" key="8">
    <source>
        <dbReference type="ARBA" id="ARBA00022848"/>
    </source>
</evidence>
<evidence type="ECO:0000256" key="12">
    <source>
        <dbReference type="ARBA" id="ARBA00023136"/>
    </source>
</evidence>
<proteinExistence type="inferred from homology"/>
<keyword evidence="5 13" id="KW-0349">Heme</keyword>
<keyword evidence="11 14" id="KW-0503">Monooxygenase</keyword>
<dbReference type="GO" id="GO:0005506">
    <property type="term" value="F:iron ion binding"/>
    <property type="evidence" value="ECO:0007669"/>
    <property type="project" value="InterPro"/>
</dbReference>
<dbReference type="InterPro" id="IPR008067">
    <property type="entry name" value="Cyt_P450_E_grp-I_CYP2A-like"/>
</dbReference>
<dbReference type="GO" id="GO:0006082">
    <property type="term" value="P:organic acid metabolic process"/>
    <property type="evidence" value="ECO:0007669"/>
    <property type="project" value="TreeGrafter"/>
</dbReference>
<evidence type="ECO:0000256" key="13">
    <source>
        <dbReference type="PIRSR" id="PIRSR602401-1"/>
    </source>
</evidence>
<dbReference type="GO" id="GO:0005789">
    <property type="term" value="C:endoplasmic reticulum membrane"/>
    <property type="evidence" value="ECO:0007669"/>
    <property type="project" value="UniProtKB-SubCell"/>
</dbReference>
<dbReference type="Gene3D" id="1.10.630.10">
    <property type="entry name" value="Cytochrome P450"/>
    <property type="match status" value="1"/>
</dbReference>
<keyword evidence="10 13" id="KW-0408">Iron</keyword>
<feature type="signal peptide" evidence="15">
    <location>
        <begin position="1"/>
        <end position="26"/>
    </location>
</feature>
<evidence type="ECO:0000256" key="5">
    <source>
        <dbReference type="ARBA" id="ARBA00022617"/>
    </source>
</evidence>
<feature type="binding site" description="axial binding residue" evidence="13">
    <location>
        <position position="436"/>
    </location>
    <ligand>
        <name>heme</name>
        <dbReference type="ChEBI" id="CHEBI:30413"/>
    </ligand>
    <ligandPart>
        <name>Fe</name>
        <dbReference type="ChEBI" id="CHEBI:18248"/>
    </ligandPart>
</feature>
<evidence type="ECO:0000256" key="10">
    <source>
        <dbReference type="ARBA" id="ARBA00023004"/>
    </source>
</evidence>
<dbReference type="GO" id="GO:0016712">
    <property type="term" value="F:oxidoreductase activity, acting on paired donors, with incorporation or reduction of molecular oxygen, reduced flavin or flavoprotein as one donor, and incorporation of one atom of oxygen"/>
    <property type="evidence" value="ECO:0007669"/>
    <property type="project" value="InterPro"/>
</dbReference>
<reference evidence="16 17" key="1">
    <citation type="journal article" date="2024" name="Proc. Natl. Acad. Sci. U.S.A.">
        <title>The genetic regulatory architecture and epigenomic basis for age-related changes in rattlesnake venom.</title>
        <authorList>
            <person name="Hogan M.P."/>
            <person name="Holding M.L."/>
            <person name="Nystrom G.S."/>
            <person name="Colston T.J."/>
            <person name="Bartlett D.A."/>
            <person name="Mason A.J."/>
            <person name="Ellsworth S.A."/>
            <person name="Rautsaw R.M."/>
            <person name="Lawrence K.C."/>
            <person name="Strickland J.L."/>
            <person name="He B."/>
            <person name="Fraser P."/>
            <person name="Margres M.J."/>
            <person name="Gilbert D.M."/>
            <person name="Gibbs H.L."/>
            <person name="Parkinson C.L."/>
            <person name="Rokyta D.R."/>
        </authorList>
    </citation>
    <scope>NUCLEOTIDE SEQUENCE [LARGE SCALE GENOMIC DNA]</scope>
    <source>
        <strain evidence="16">DRR0105</strain>
    </source>
</reference>
<evidence type="ECO:0000256" key="11">
    <source>
        <dbReference type="ARBA" id="ARBA00023033"/>
    </source>
</evidence>
<dbReference type="InterPro" id="IPR017972">
    <property type="entry name" value="Cyt_P450_CS"/>
</dbReference>
<evidence type="ECO:0000256" key="1">
    <source>
        <dbReference type="ARBA" id="ARBA00001971"/>
    </source>
</evidence>
<comment type="subcellular location">
    <subcellularLocation>
        <location evidence="3">Endoplasmic reticulum membrane</location>
    </subcellularLocation>
    <subcellularLocation>
        <location evidence="2">Microsome membrane</location>
    </subcellularLocation>
</comment>
<keyword evidence="15" id="KW-0732">Signal</keyword>
<dbReference type="InterPro" id="IPR036396">
    <property type="entry name" value="Cyt_P450_sf"/>
</dbReference>
<comment type="similarity">
    <text evidence="4 14">Belongs to the cytochrome P450 family.</text>
</comment>
<evidence type="ECO:0000256" key="6">
    <source>
        <dbReference type="ARBA" id="ARBA00022723"/>
    </source>
</evidence>
<dbReference type="PANTHER" id="PTHR24300:SF134">
    <property type="entry name" value="CYTOCHROME P450, FAMILY 2, SUBFAMILY AB, POLYPEPTIDE 2-RELATED"/>
    <property type="match status" value="1"/>
</dbReference>
<feature type="chain" id="PRO_5043452371" evidence="15">
    <location>
        <begin position="27"/>
        <end position="464"/>
    </location>
</feature>
<name>A0AAW1BGN8_CROAD</name>
<evidence type="ECO:0000256" key="9">
    <source>
        <dbReference type="ARBA" id="ARBA00023002"/>
    </source>
</evidence>
<dbReference type="Pfam" id="PF00067">
    <property type="entry name" value="p450"/>
    <property type="match status" value="1"/>
</dbReference>
<dbReference type="PANTHER" id="PTHR24300">
    <property type="entry name" value="CYTOCHROME P450 508A4-RELATED"/>
    <property type="match status" value="1"/>
</dbReference>
<dbReference type="InterPro" id="IPR050182">
    <property type="entry name" value="Cytochrome_P450_fam2"/>
</dbReference>
<dbReference type="SUPFAM" id="SSF48264">
    <property type="entry name" value="Cytochrome P450"/>
    <property type="match status" value="1"/>
</dbReference>
<keyword evidence="12" id="KW-0472">Membrane</keyword>
<dbReference type="PROSITE" id="PS00086">
    <property type="entry name" value="CYTOCHROME_P450"/>
    <property type="match status" value="1"/>
</dbReference>
<dbReference type="PRINTS" id="PR01684">
    <property type="entry name" value="EP450ICYP2A"/>
</dbReference>
<dbReference type="PRINTS" id="PR00463">
    <property type="entry name" value="EP450I"/>
</dbReference>
<keyword evidence="9 14" id="KW-0560">Oxidoreductase</keyword>
<sequence>MMAMGTFLFVLLLALLILLFLRQLWSRRHLPPGPLALPIIGTLGADRIWFHEDYIPKHVKRYGHLSTLKTGPNLLVFLSGFKTVKEGLISFAEEFSDRPDDPLVAPLGKERGIIFSSGHTWKQQRHFGITSLRKLGLGKKSIEHQIEDAAQTLVEAFRQTKGQPFDPSFPVLNAVSNIISALSFGHPFAPEDENFQKLIQALNFVFNFTGSIFHLIYRFFPQLMNYLPGPHQKALASRDFILSFAKQEIEKHKEFHALHEPQDFIDYYLLQMEKSRNDPDSTYSEENLVQCIWDFFFAGTDTTMATLMWALLLLTNHRDIQEKVKKEIEDVFGFSGSISYQDRKKLPYTNAVIHEMQRVKYVLLVGVPRQSTKDVKMRGYHIPKGSIIIPDLRSVLLDPEQWETPEEFNPNHFLDKDGKFIEREEFLPFGIGMRACVGQQLARIEMFIFLTSLLRAFSFQLPEG</sequence>
<evidence type="ECO:0000256" key="2">
    <source>
        <dbReference type="ARBA" id="ARBA00004524"/>
    </source>
</evidence>
<dbReference type="GO" id="GO:0020037">
    <property type="term" value="F:heme binding"/>
    <property type="evidence" value="ECO:0007669"/>
    <property type="project" value="InterPro"/>
</dbReference>
<dbReference type="FunFam" id="1.10.630.10:FF:000004">
    <property type="entry name" value="cytochrome P450 2D15 isoform X1"/>
    <property type="match status" value="1"/>
</dbReference>
<accession>A0AAW1BGN8</accession>
<evidence type="ECO:0000256" key="3">
    <source>
        <dbReference type="ARBA" id="ARBA00004586"/>
    </source>
</evidence>
<evidence type="ECO:0000313" key="16">
    <source>
        <dbReference type="EMBL" id="KAK9401431.1"/>
    </source>
</evidence>
<comment type="caution">
    <text evidence="16">The sequence shown here is derived from an EMBL/GenBank/DDBJ whole genome shotgun (WGS) entry which is preliminary data.</text>
</comment>
<dbReference type="GO" id="GO:0006805">
    <property type="term" value="P:xenobiotic metabolic process"/>
    <property type="evidence" value="ECO:0007669"/>
    <property type="project" value="TreeGrafter"/>
</dbReference>
<keyword evidence="17" id="KW-1185">Reference proteome</keyword>
<evidence type="ECO:0000256" key="14">
    <source>
        <dbReference type="RuleBase" id="RU000461"/>
    </source>
</evidence>
<dbReference type="AlphaFoldDB" id="A0AAW1BGN8"/>
<feature type="non-terminal residue" evidence="16">
    <location>
        <position position="464"/>
    </location>
</feature>
<dbReference type="InterPro" id="IPR001128">
    <property type="entry name" value="Cyt_P450"/>
</dbReference>
<keyword evidence="7" id="KW-0256">Endoplasmic reticulum</keyword>
<evidence type="ECO:0000256" key="15">
    <source>
        <dbReference type="SAM" id="SignalP"/>
    </source>
</evidence>
<keyword evidence="6 13" id="KW-0479">Metal-binding</keyword>
<keyword evidence="8" id="KW-0492">Microsome</keyword>
<dbReference type="Proteomes" id="UP001474421">
    <property type="component" value="Unassembled WGS sequence"/>
</dbReference>
<dbReference type="EMBL" id="JAOTOJ010000005">
    <property type="protein sequence ID" value="KAK9401431.1"/>
    <property type="molecule type" value="Genomic_DNA"/>
</dbReference>
<comment type="cofactor">
    <cofactor evidence="1 13">
        <name>heme</name>
        <dbReference type="ChEBI" id="CHEBI:30413"/>
    </cofactor>
</comment>
<organism evidence="16 17">
    <name type="scientific">Crotalus adamanteus</name>
    <name type="common">Eastern diamondback rattlesnake</name>
    <dbReference type="NCBI Taxonomy" id="8729"/>
    <lineage>
        <taxon>Eukaryota</taxon>
        <taxon>Metazoa</taxon>
        <taxon>Chordata</taxon>
        <taxon>Craniata</taxon>
        <taxon>Vertebrata</taxon>
        <taxon>Euteleostomi</taxon>
        <taxon>Lepidosauria</taxon>
        <taxon>Squamata</taxon>
        <taxon>Bifurcata</taxon>
        <taxon>Unidentata</taxon>
        <taxon>Episquamata</taxon>
        <taxon>Toxicofera</taxon>
        <taxon>Serpentes</taxon>
        <taxon>Colubroidea</taxon>
        <taxon>Viperidae</taxon>
        <taxon>Crotalinae</taxon>
        <taxon>Crotalus</taxon>
    </lineage>
</organism>
<evidence type="ECO:0000256" key="4">
    <source>
        <dbReference type="ARBA" id="ARBA00010617"/>
    </source>
</evidence>
<dbReference type="PRINTS" id="PR00385">
    <property type="entry name" value="P450"/>
</dbReference>
<evidence type="ECO:0000313" key="17">
    <source>
        <dbReference type="Proteomes" id="UP001474421"/>
    </source>
</evidence>
<dbReference type="InterPro" id="IPR002401">
    <property type="entry name" value="Cyt_P450_E_grp-I"/>
</dbReference>
<evidence type="ECO:0000256" key="7">
    <source>
        <dbReference type="ARBA" id="ARBA00022824"/>
    </source>
</evidence>